<proteinExistence type="predicted"/>
<sequence length="77" mass="9076">MKTTIKYKGIEFDVEFDYQPEEKQVRFDSNNTGYPGCAAEIGSIYVITHNGTDFLEFFENDMKEIRKAIWKALEERE</sequence>
<evidence type="ECO:0000313" key="1">
    <source>
        <dbReference type="EMBL" id="KKL04811.1"/>
    </source>
</evidence>
<accession>A0A0F9CGL9</accession>
<gene>
    <name evidence="1" type="ORF">LCGC14_2612380</name>
</gene>
<comment type="caution">
    <text evidence="1">The sequence shown here is derived from an EMBL/GenBank/DDBJ whole genome shotgun (WGS) entry which is preliminary data.</text>
</comment>
<protein>
    <submittedName>
        <fullName evidence="1">Uncharacterized protein</fullName>
    </submittedName>
</protein>
<name>A0A0F9CGL9_9ZZZZ</name>
<dbReference type="AlphaFoldDB" id="A0A0F9CGL9"/>
<organism evidence="1">
    <name type="scientific">marine sediment metagenome</name>
    <dbReference type="NCBI Taxonomy" id="412755"/>
    <lineage>
        <taxon>unclassified sequences</taxon>
        <taxon>metagenomes</taxon>
        <taxon>ecological metagenomes</taxon>
    </lineage>
</organism>
<reference evidence="1" key="1">
    <citation type="journal article" date="2015" name="Nature">
        <title>Complex archaea that bridge the gap between prokaryotes and eukaryotes.</title>
        <authorList>
            <person name="Spang A."/>
            <person name="Saw J.H."/>
            <person name="Jorgensen S.L."/>
            <person name="Zaremba-Niedzwiedzka K."/>
            <person name="Martijn J."/>
            <person name="Lind A.E."/>
            <person name="van Eijk R."/>
            <person name="Schleper C."/>
            <person name="Guy L."/>
            <person name="Ettema T.J."/>
        </authorList>
    </citation>
    <scope>NUCLEOTIDE SEQUENCE</scope>
</reference>
<dbReference type="EMBL" id="LAZR01044377">
    <property type="protein sequence ID" value="KKL04811.1"/>
    <property type="molecule type" value="Genomic_DNA"/>
</dbReference>